<evidence type="ECO:0000256" key="4">
    <source>
        <dbReference type="ARBA" id="ARBA00023136"/>
    </source>
</evidence>
<protein>
    <recommendedName>
        <fullName evidence="10">PH-response regulator protein palH/RIM21</fullName>
    </recommendedName>
</protein>
<feature type="transmembrane region" description="Helical" evidence="7">
    <location>
        <begin position="115"/>
        <end position="135"/>
    </location>
</feature>
<feature type="transmembrane region" description="Helical" evidence="7">
    <location>
        <begin position="254"/>
        <end position="277"/>
    </location>
</feature>
<evidence type="ECO:0000256" key="5">
    <source>
        <dbReference type="ARBA" id="ARBA00038109"/>
    </source>
</evidence>
<feature type="compositionally biased region" description="Low complexity" evidence="6">
    <location>
        <begin position="616"/>
        <end position="626"/>
    </location>
</feature>
<evidence type="ECO:0000256" key="6">
    <source>
        <dbReference type="SAM" id="MobiDB-lite"/>
    </source>
</evidence>
<reference evidence="8 9" key="1">
    <citation type="journal article" date="2018" name="BMC Genomics">
        <title>Genomic evidence for intraspecific hybridization in a clonal and extremely halotolerant yeast.</title>
        <authorList>
            <person name="Gostincar C."/>
            <person name="Stajich J.E."/>
            <person name="Zupancic J."/>
            <person name="Zalar P."/>
            <person name="Gunde-Cimerman N."/>
        </authorList>
    </citation>
    <scope>NUCLEOTIDE SEQUENCE [LARGE SCALE GENOMIC DNA]</scope>
    <source>
        <strain evidence="8 9">EXF-2682</strain>
    </source>
</reference>
<dbReference type="Proteomes" id="UP000269276">
    <property type="component" value="Unassembled WGS sequence"/>
</dbReference>
<gene>
    <name evidence="8" type="ORF">D0863_01922</name>
</gene>
<name>A0A3M7EJX0_HORWE</name>
<dbReference type="Pfam" id="PF08733">
    <property type="entry name" value="PalH"/>
    <property type="match status" value="1"/>
</dbReference>
<feature type="transmembrane region" description="Helical" evidence="7">
    <location>
        <begin position="289"/>
        <end position="314"/>
    </location>
</feature>
<keyword evidence="3 7" id="KW-1133">Transmembrane helix</keyword>
<keyword evidence="2 7" id="KW-0812">Transmembrane</keyword>
<sequence>MSPDVKRVRVAPRAFTCVAWSWVMYQDAFPTPTTLVKRQLWGLPDTTTEPTHSPHCTPFTLPSEGVLSFGESAAITLTTNVVFQPKCTGDGTWAEGISSMTSDTDPFYASTIPQIYVISATTVIAWMLVIMLTIMPRTNFLGNPSAGPGFSNGRGIIGGATGGTTNLIGVGSRPWLQKVAAFTVAVSLTIATADAFKVAQRQYSTGFADATELREEVMGSLEIRITRVISDIFIWLAQVQTLIRLFPRHKEKVIIKWIGFALILCDTVFSCLNSFFIDHSSRPGQFVDAIPALSYLFELALSLLYAAWVMYYSLTKRRYAFYHEKMRSICVIALLSIVAVLTPVVFFVTDVSNQDIAGWGDYFRWVGAAAASVVVWEWVERIEALERDEKKDGILGREIYDGDEMLDVTPNEAVLGGGRGRRSHKQSESRSSNNGDGGGHHTSALEKGLHGVANRFRRTQQAAATHFPLGRAHSTTANTTPEPGGTMSGSGRVAFGRLPKPRAVRNALGGQNTGGPTPPPPVAVPPSRADTSSATSTVYVVRYDTAPDTPQPLRRRAPRQNGNQQMRDEEKEGLEEAEEERPNQNRNQGNRWYSVGNPFKRKRASPPAEVREARRAAAGSAGSRSATPAHNVAKWDLKGRLGVLAAETGERFRDRQANRQPSDPPLTIIRAQPRGSNRTWSPDLLHQQGNAQNGKQQPTDGSATSSDARESGSTTLTANSDPDRFGSDPRLPQPQQMPRIEDNSPLGAGGAGSPSTPNRSPQPPAANDITPARNSNTPTVIPAPRRSPLRISTSAAGRHDRAEDEVIASTTDNASLGGRDNG</sequence>
<feature type="transmembrane region" description="Helical" evidence="7">
    <location>
        <begin position="326"/>
        <end position="347"/>
    </location>
</feature>
<dbReference type="InterPro" id="IPR014844">
    <property type="entry name" value="PalH"/>
</dbReference>
<feature type="compositionally biased region" description="Polar residues" evidence="6">
    <location>
        <begin position="687"/>
        <end position="720"/>
    </location>
</feature>
<dbReference type="PANTHER" id="PTHR35779:SF1">
    <property type="entry name" value="PH-RESPONSE REGULATOR PROTEIN PALH_RIM21"/>
    <property type="match status" value="1"/>
</dbReference>
<dbReference type="OrthoDB" id="5393256at2759"/>
<comment type="subcellular location">
    <subcellularLocation>
        <location evidence="1">Membrane</location>
        <topology evidence="1">Multi-pass membrane protein</topology>
    </subcellularLocation>
</comment>
<accession>A0A3M7EJX0</accession>
<dbReference type="EMBL" id="QWIP01000038">
    <property type="protein sequence ID" value="RMY76466.1"/>
    <property type="molecule type" value="Genomic_DNA"/>
</dbReference>
<dbReference type="GO" id="GO:0005886">
    <property type="term" value="C:plasma membrane"/>
    <property type="evidence" value="ECO:0007669"/>
    <property type="project" value="TreeGrafter"/>
</dbReference>
<comment type="similarity">
    <text evidence="5">Belongs to the palH/RIM21 family.</text>
</comment>
<keyword evidence="4 7" id="KW-0472">Membrane</keyword>
<feature type="compositionally biased region" description="Polar residues" evidence="6">
    <location>
        <begin position="529"/>
        <end position="538"/>
    </location>
</feature>
<organism evidence="8 9">
    <name type="scientific">Hortaea werneckii</name>
    <name type="common">Black yeast</name>
    <name type="synonym">Cladosporium werneckii</name>
    <dbReference type="NCBI Taxonomy" id="91943"/>
    <lineage>
        <taxon>Eukaryota</taxon>
        <taxon>Fungi</taxon>
        <taxon>Dikarya</taxon>
        <taxon>Ascomycota</taxon>
        <taxon>Pezizomycotina</taxon>
        <taxon>Dothideomycetes</taxon>
        <taxon>Dothideomycetidae</taxon>
        <taxon>Mycosphaerellales</taxon>
        <taxon>Teratosphaeriaceae</taxon>
        <taxon>Hortaea</taxon>
    </lineage>
</organism>
<dbReference type="AlphaFoldDB" id="A0A3M7EJX0"/>
<comment type="caution">
    <text evidence="8">The sequence shown here is derived from an EMBL/GenBank/DDBJ whole genome shotgun (WGS) entry which is preliminary data.</text>
</comment>
<feature type="compositionally biased region" description="Basic and acidic residues" evidence="6">
    <location>
        <begin position="648"/>
        <end position="657"/>
    </location>
</feature>
<evidence type="ECO:0000313" key="9">
    <source>
        <dbReference type="Proteomes" id="UP000269276"/>
    </source>
</evidence>
<evidence type="ECO:0000256" key="7">
    <source>
        <dbReference type="SAM" id="Phobius"/>
    </source>
</evidence>
<evidence type="ECO:0008006" key="10">
    <source>
        <dbReference type="Google" id="ProtNLM"/>
    </source>
</evidence>
<feature type="region of interest" description="Disordered" evidence="6">
    <location>
        <begin position="411"/>
        <end position="445"/>
    </location>
</feature>
<proteinExistence type="inferred from homology"/>
<dbReference type="VEuPathDB" id="FungiDB:BTJ68_09967"/>
<dbReference type="PANTHER" id="PTHR35779">
    <property type="entry name" value="PH-RESPONSE REGULATOR PROTEIN PALH/RIM21"/>
    <property type="match status" value="1"/>
</dbReference>
<evidence type="ECO:0000256" key="1">
    <source>
        <dbReference type="ARBA" id="ARBA00004141"/>
    </source>
</evidence>
<evidence type="ECO:0000256" key="2">
    <source>
        <dbReference type="ARBA" id="ARBA00022692"/>
    </source>
</evidence>
<evidence type="ECO:0000313" key="8">
    <source>
        <dbReference type="EMBL" id="RMY76466.1"/>
    </source>
</evidence>
<evidence type="ECO:0000256" key="3">
    <source>
        <dbReference type="ARBA" id="ARBA00022989"/>
    </source>
</evidence>
<feature type="region of interest" description="Disordered" evidence="6">
    <location>
        <begin position="465"/>
        <end position="822"/>
    </location>
</feature>
<dbReference type="GO" id="GO:0071467">
    <property type="term" value="P:cellular response to pH"/>
    <property type="evidence" value="ECO:0007669"/>
    <property type="project" value="TreeGrafter"/>
</dbReference>